<accession>A0A443SGV1</accession>
<dbReference type="Pfam" id="PF00005">
    <property type="entry name" value="ABC_tran"/>
    <property type="match status" value="1"/>
</dbReference>
<dbReference type="GO" id="GO:0016887">
    <property type="term" value="F:ATP hydrolysis activity"/>
    <property type="evidence" value="ECO:0007669"/>
    <property type="project" value="InterPro"/>
</dbReference>
<dbReference type="GO" id="GO:0016020">
    <property type="term" value="C:membrane"/>
    <property type="evidence" value="ECO:0007669"/>
    <property type="project" value="InterPro"/>
</dbReference>
<comment type="caution">
    <text evidence="5">The sequence shown here is derived from an EMBL/GenBank/DDBJ whole genome shotgun (WGS) entry which is preliminary data.</text>
</comment>
<keyword evidence="1" id="KW-0813">Transport</keyword>
<evidence type="ECO:0000313" key="6">
    <source>
        <dbReference type="Proteomes" id="UP000288716"/>
    </source>
</evidence>
<feature type="transmembrane region" description="Helical" evidence="3">
    <location>
        <begin position="345"/>
        <end position="365"/>
    </location>
</feature>
<keyword evidence="5" id="KW-0547">Nucleotide-binding</keyword>
<evidence type="ECO:0000313" key="5">
    <source>
        <dbReference type="EMBL" id="RWS26754.1"/>
    </source>
</evidence>
<dbReference type="GO" id="GO:0005319">
    <property type="term" value="F:lipid transporter activity"/>
    <property type="evidence" value="ECO:0007669"/>
    <property type="project" value="TreeGrafter"/>
</dbReference>
<evidence type="ECO:0000256" key="3">
    <source>
        <dbReference type="SAM" id="Phobius"/>
    </source>
</evidence>
<dbReference type="OrthoDB" id="6504241at2759"/>
<feature type="transmembrane region" description="Helical" evidence="3">
    <location>
        <begin position="39"/>
        <end position="61"/>
    </location>
</feature>
<dbReference type="GO" id="GO:0140359">
    <property type="term" value="F:ABC-type transporter activity"/>
    <property type="evidence" value="ECO:0007669"/>
    <property type="project" value="InterPro"/>
</dbReference>
<organism evidence="5 6">
    <name type="scientific">Leptotrombidium deliense</name>
    <dbReference type="NCBI Taxonomy" id="299467"/>
    <lineage>
        <taxon>Eukaryota</taxon>
        <taxon>Metazoa</taxon>
        <taxon>Ecdysozoa</taxon>
        <taxon>Arthropoda</taxon>
        <taxon>Chelicerata</taxon>
        <taxon>Arachnida</taxon>
        <taxon>Acari</taxon>
        <taxon>Acariformes</taxon>
        <taxon>Trombidiformes</taxon>
        <taxon>Prostigmata</taxon>
        <taxon>Anystina</taxon>
        <taxon>Parasitengona</taxon>
        <taxon>Trombiculoidea</taxon>
        <taxon>Trombiculidae</taxon>
        <taxon>Leptotrombidium</taxon>
    </lineage>
</organism>
<keyword evidence="3" id="KW-0472">Membrane</keyword>
<feature type="transmembrane region" description="Helical" evidence="3">
    <location>
        <begin position="12"/>
        <end position="33"/>
    </location>
</feature>
<dbReference type="PANTHER" id="PTHR19229">
    <property type="entry name" value="ATP-BINDING CASSETTE TRANSPORTER SUBFAMILY A ABCA"/>
    <property type="match status" value="1"/>
</dbReference>
<dbReference type="Proteomes" id="UP000288716">
    <property type="component" value="Unassembled WGS sequence"/>
</dbReference>
<dbReference type="InterPro" id="IPR027417">
    <property type="entry name" value="P-loop_NTPase"/>
</dbReference>
<keyword evidence="3" id="KW-0812">Transmembrane</keyword>
<dbReference type="PANTHER" id="PTHR19229:SF36">
    <property type="entry name" value="ATP-BINDING CASSETTE SUB-FAMILY A MEMBER 2"/>
    <property type="match status" value="1"/>
</dbReference>
<protein>
    <submittedName>
        <fullName evidence="5">ATP-binding cassette sub-family A member 3-like isoform X3</fullName>
    </submittedName>
</protein>
<dbReference type="InterPro" id="IPR026082">
    <property type="entry name" value="ABCA"/>
</dbReference>
<keyword evidence="3" id="KW-1133">Transmembrane helix</keyword>
<dbReference type="InterPro" id="IPR003439">
    <property type="entry name" value="ABC_transporter-like_ATP-bd"/>
</dbReference>
<dbReference type="AlphaFoldDB" id="A0A443SGV1"/>
<name>A0A443SGV1_9ACAR</name>
<sequence>MHTSTPGYSSFGILRVVTLLVPNVALADAVVVIQGNVRTLTVIFAMMVLSIPFYAMIVLLFDCKLSQLLNRKDGNARKSGIQFDKVTKQLENGLLALNNVSFEVKGNQMVVIFGGIGSGKSTIVDLLTGTTTQTSGDIVLNGYNTLTNLQSAHTNFKVCLSRNIYYEKLTVLENLRVFAGIHRSAYQAKSEAITIMNRLSLQRVRDDVCANISFQSLRKLSIAIALVGNRGGQTIVLDEPTFGLNNKEVDKVWSTLKLFAKQNTILVTTKSIEESVNFVVREGHLIPVREPTKEHLLQIAFGFQNVSTHIPNQQNSKTVTSSDVSSWTAICQIFKVRFKYVYRNLVLYLWHVIPTLVLLSLFLLIERFFVNQIHNEDQNFNVTEKYGPNMALYLGSDTSP</sequence>
<feature type="domain" description="ABC transporter" evidence="4">
    <location>
        <begin position="81"/>
        <end position="315"/>
    </location>
</feature>
<dbReference type="SUPFAM" id="SSF52540">
    <property type="entry name" value="P-loop containing nucleoside triphosphate hydrolases"/>
    <property type="match status" value="1"/>
</dbReference>
<dbReference type="Gene3D" id="3.40.50.300">
    <property type="entry name" value="P-loop containing nucleotide triphosphate hydrolases"/>
    <property type="match status" value="1"/>
</dbReference>
<evidence type="ECO:0000256" key="1">
    <source>
        <dbReference type="ARBA" id="ARBA00022448"/>
    </source>
</evidence>
<keyword evidence="6" id="KW-1185">Reference proteome</keyword>
<keyword evidence="5" id="KW-0067">ATP-binding</keyword>
<dbReference type="STRING" id="299467.A0A443SGV1"/>
<proteinExistence type="predicted"/>
<keyword evidence="2" id="KW-0677">Repeat</keyword>
<dbReference type="VEuPathDB" id="VectorBase:LDEU005286"/>
<gene>
    <name evidence="5" type="ORF">B4U80_12935</name>
</gene>
<feature type="non-terminal residue" evidence="5">
    <location>
        <position position="400"/>
    </location>
</feature>
<reference evidence="5 6" key="1">
    <citation type="journal article" date="2018" name="Gigascience">
        <title>Genomes of trombidid mites reveal novel predicted allergens and laterally-transferred genes associated with secondary metabolism.</title>
        <authorList>
            <person name="Dong X."/>
            <person name="Chaisiri K."/>
            <person name="Xia D."/>
            <person name="Armstrong S.D."/>
            <person name="Fang Y."/>
            <person name="Donnelly M.J."/>
            <person name="Kadowaki T."/>
            <person name="McGarry J.W."/>
            <person name="Darby A.C."/>
            <person name="Makepeace B.L."/>
        </authorList>
    </citation>
    <scope>NUCLEOTIDE SEQUENCE [LARGE SCALE GENOMIC DNA]</scope>
    <source>
        <strain evidence="5">UoL-UT</strain>
    </source>
</reference>
<dbReference type="PROSITE" id="PS50893">
    <property type="entry name" value="ABC_TRANSPORTER_2"/>
    <property type="match status" value="1"/>
</dbReference>
<evidence type="ECO:0000256" key="2">
    <source>
        <dbReference type="ARBA" id="ARBA00022737"/>
    </source>
</evidence>
<evidence type="ECO:0000259" key="4">
    <source>
        <dbReference type="PROSITE" id="PS50893"/>
    </source>
</evidence>
<dbReference type="GO" id="GO:0005524">
    <property type="term" value="F:ATP binding"/>
    <property type="evidence" value="ECO:0007669"/>
    <property type="project" value="UniProtKB-KW"/>
</dbReference>
<dbReference type="EMBL" id="NCKV01002501">
    <property type="protein sequence ID" value="RWS26754.1"/>
    <property type="molecule type" value="Genomic_DNA"/>
</dbReference>